<dbReference type="Gene3D" id="3.30.70.330">
    <property type="match status" value="1"/>
</dbReference>
<reference evidence="4" key="1">
    <citation type="submission" date="2017-08" db="EMBL/GenBank/DDBJ databases">
        <authorList>
            <person name="Polle J.E."/>
            <person name="Barry K."/>
            <person name="Cushman J."/>
            <person name="Schmutz J."/>
            <person name="Tran D."/>
            <person name="Hathwaick L.T."/>
            <person name="Yim W.C."/>
            <person name="Jenkins J."/>
            <person name="Mckie-Krisberg Z.M."/>
            <person name="Prochnik S."/>
            <person name="Lindquist E."/>
            <person name="Dockter R.B."/>
            <person name="Adam C."/>
            <person name="Molina H."/>
            <person name="Bunkerborg J."/>
            <person name="Jin E."/>
            <person name="Buchheim M."/>
            <person name="Magnuson J."/>
        </authorList>
    </citation>
    <scope>NUCLEOTIDE SEQUENCE</scope>
    <source>
        <strain evidence="4">CCAP 19/18</strain>
    </source>
</reference>
<dbReference type="PANTHER" id="PTHR47640:SF11">
    <property type="entry name" value="RNA-BINDING PROTEIN 42"/>
    <property type="match status" value="1"/>
</dbReference>
<organism evidence="4 5">
    <name type="scientific">Dunaliella salina</name>
    <name type="common">Green alga</name>
    <name type="synonym">Protococcus salinus</name>
    <dbReference type="NCBI Taxonomy" id="3046"/>
    <lineage>
        <taxon>Eukaryota</taxon>
        <taxon>Viridiplantae</taxon>
        <taxon>Chlorophyta</taxon>
        <taxon>core chlorophytes</taxon>
        <taxon>Chlorophyceae</taxon>
        <taxon>CS clade</taxon>
        <taxon>Chlamydomonadales</taxon>
        <taxon>Dunaliellaceae</taxon>
        <taxon>Dunaliella</taxon>
    </lineage>
</organism>
<dbReference type="SMART" id="SM00360">
    <property type="entry name" value="RRM"/>
    <property type="match status" value="1"/>
</dbReference>
<dbReference type="InterPro" id="IPR012677">
    <property type="entry name" value="Nucleotide-bd_a/b_plait_sf"/>
</dbReference>
<dbReference type="CDD" id="cd12383">
    <property type="entry name" value="RRM_RBM42"/>
    <property type="match status" value="1"/>
</dbReference>
<dbReference type="Pfam" id="PF00076">
    <property type="entry name" value="RRM_1"/>
    <property type="match status" value="1"/>
</dbReference>
<name>A0ABQ7FWX3_DUNSA</name>
<dbReference type="InterPro" id="IPR034215">
    <property type="entry name" value="RBM42_RRM"/>
</dbReference>
<proteinExistence type="predicted"/>
<dbReference type="PROSITE" id="PS50102">
    <property type="entry name" value="RRM"/>
    <property type="match status" value="1"/>
</dbReference>
<evidence type="ECO:0000313" key="5">
    <source>
        <dbReference type="Proteomes" id="UP000815325"/>
    </source>
</evidence>
<protein>
    <recommendedName>
        <fullName evidence="3">RRM domain-containing protein</fullName>
    </recommendedName>
</protein>
<feature type="domain" description="RRM" evidence="3">
    <location>
        <begin position="117"/>
        <end position="195"/>
    </location>
</feature>
<keyword evidence="1 2" id="KW-0694">RNA-binding</keyword>
<dbReference type="InterPro" id="IPR050825">
    <property type="entry name" value="RBM42_RBP45_47-like"/>
</dbReference>
<sequence>MNVEDAFARFQADLAGVGQGSAMMMPGQAQTPYMPVPAMPTPAMFPTPTMPYSADYSQADYSQADYGQGYTAADYAAAGYGDYYDYTGAQAGMQQPIMQGKRSWRDPTLDEWPENDFRIFVGDLGNECNDDVLGKAFQKYPSFVKARIVKDKRTKKTKGFGFVSFMDSLDFAKALKEMNGKYIGNRPCKLRKSTWDERNAHLKKPQQQQQKK</sequence>
<evidence type="ECO:0000256" key="2">
    <source>
        <dbReference type="PROSITE-ProRule" id="PRU00176"/>
    </source>
</evidence>
<comment type="caution">
    <text evidence="4">The sequence shown here is derived from an EMBL/GenBank/DDBJ whole genome shotgun (WGS) entry which is preliminary data.</text>
</comment>
<evidence type="ECO:0000313" key="4">
    <source>
        <dbReference type="EMBL" id="KAF5826782.1"/>
    </source>
</evidence>
<gene>
    <name evidence="4" type="ORF">DUNSADRAFT_2062</name>
</gene>
<accession>A0ABQ7FWX3</accession>
<dbReference type="SUPFAM" id="SSF54928">
    <property type="entry name" value="RNA-binding domain, RBD"/>
    <property type="match status" value="1"/>
</dbReference>
<evidence type="ECO:0000259" key="3">
    <source>
        <dbReference type="PROSITE" id="PS50102"/>
    </source>
</evidence>
<dbReference type="PANTHER" id="PTHR47640">
    <property type="entry name" value="TRNA SELENOCYSTEINE 1-ASSOCIATED PROTEIN 1-RELATED-RELATED"/>
    <property type="match status" value="1"/>
</dbReference>
<dbReference type="Proteomes" id="UP000815325">
    <property type="component" value="Unassembled WGS sequence"/>
</dbReference>
<evidence type="ECO:0000256" key="1">
    <source>
        <dbReference type="ARBA" id="ARBA00022884"/>
    </source>
</evidence>
<keyword evidence="5" id="KW-1185">Reference proteome</keyword>
<dbReference type="InterPro" id="IPR000504">
    <property type="entry name" value="RRM_dom"/>
</dbReference>
<dbReference type="EMBL" id="MU070717">
    <property type="protein sequence ID" value="KAF5826782.1"/>
    <property type="molecule type" value="Genomic_DNA"/>
</dbReference>
<dbReference type="InterPro" id="IPR035979">
    <property type="entry name" value="RBD_domain_sf"/>
</dbReference>